<name>A0ABQ6CF44_9HYPH</name>
<evidence type="ECO:0000313" key="2">
    <source>
        <dbReference type="Proteomes" id="UP001156882"/>
    </source>
</evidence>
<reference evidence="2" key="1">
    <citation type="journal article" date="2019" name="Int. J. Syst. Evol. Microbiol.">
        <title>The Global Catalogue of Microorganisms (GCM) 10K type strain sequencing project: providing services to taxonomists for standard genome sequencing and annotation.</title>
        <authorList>
            <consortium name="The Broad Institute Genomics Platform"/>
            <consortium name="The Broad Institute Genome Sequencing Center for Infectious Disease"/>
            <person name="Wu L."/>
            <person name="Ma J."/>
        </authorList>
    </citation>
    <scope>NUCLEOTIDE SEQUENCE [LARGE SCALE GENOMIC DNA]</scope>
    <source>
        <strain evidence="2">NBRC 101365</strain>
    </source>
</reference>
<dbReference type="Pfam" id="PF06319">
    <property type="entry name" value="MmcB-like"/>
    <property type="match status" value="1"/>
</dbReference>
<dbReference type="Proteomes" id="UP001156882">
    <property type="component" value="Unassembled WGS sequence"/>
</dbReference>
<keyword evidence="2" id="KW-1185">Reference proteome</keyword>
<accession>A0ABQ6CF44</accession>
<evidence type="ECO:0008006" key="3">
    <source>
        <dbReference type="Google" id="ProtNLM"/>
    </source>
</evidence>
<proteinExistence type="predicted"/>
<dbReference type="InterPro" id="IPR009394">
    <property type="entry name" value="MmcB-like"/>
</dbReference>
<organism evidence="1 2">
    <name type="scientific">Labrys miyagiensis</name>
    <dbReference type="NCBI Taxonomy" id="346912"/>
    <lineage>
        <taxon>Bacteria</taxon>
        <taxon>Pseudomonadati</taxon>
        <taxon>Pseudomonadota</taxon>
        <taxon>Alphaproteobacteria</taxon>
        <taxon>Hyphomicrobiales</taxon>
        <taxon>Xanthobacteraceae</taxon>
        <taxon>Labrys</taxon>
    </lineage>
</organism>
<comment type="caution">
    <text evidence="1">The sequence shown here is derived from an EMBL/GenBank/DDBJ whole genome shotgun (WGS) entry which is preliminary data.</text>
</comment>
<protein>
    <recommendedName>
        <fullName evidence="3">DNA repair protein MmcB-related protein</fullName>
    </recommendedName>
</protein>
<sequence length="157" mass="17070">MSLPVLPVDGRQSAAALTIQRGASRLLRQHGLAPVPEVTLPNGRRADLAAIGRKGEIWIVEIKSSVIDFQVDRKWPDYLGFCDRLFFAVGPDFPLTLLPEEAGVMVADAYGGTLLREAPEQKLAAPTRKVMTLHLARLAAARLHQAMDPEGAFGFGE</sequence>
<dbReference type="RefSeq" id="WP_284311226.1">
    <property type="nucleotide sequence ID" value="NZ_BSPC01000011.1"/>
</dbReference>
<dbReference type="PIRSF" id="PIRSF031796">
    <property type="entry name" value="UPC031796"/>
    <property type="match status" value="1"/>
</dbReference>
<evidence type="ECO:0000313" key="1">
    <source>
        <dbReference type="EMBL" id="GLS18409.1"/>
    </source>
</evidence>
<dbReference type="EMBL" id="BSPC01000011">
    <property type="protein sequence ID" value="GLS18409.1"/>
    <property type="molecule type" value="Genomic_DNA"/>
</dbReference>
<gene>
    <name evidence="1" type="ORF">GCM10007874_14260</name>
</gene>